<dbReference type="EMBL" id="KB008148">
    <property type="protein sequence ID" value="ELR11735.1"/>
    <property type="molecule type" value="Genomic_DNA"/>
</dbReference>
<dbReference type="SMART" id="SM00671">
    <property type="entry name" value="SEL1"/>
    <property type="match status" value="4"/>
</dbReference>
<sequence>MEGVKEEVEELQRQCFGQATTAASSSSACRGLGDLLARYKRLGEARAAWKRGCRDSGDTGSCWRIARLHYAPSKSHSSALHLHSVSSHQQPSDEIKSQNVAEDGDPRSHASKDDSTPVVAPSLPNDKKAAKYAMRACTDDASAQGEACVAAGWLTGDREWWKRGCSKAKYLPSCALFTREKTTRLLKACEQDNDATSCYNLGEKNPARAADFLRRACTGGHADACYNLAQLYRKQMIGTGRENAREAARYFSLACEAGSAAGCFNLAYLFQHGIGCPRDESLAVKVYHRACADTDKPVADACFNLGVMTKQVSHFKRACDLGMAEACRYANPDITSAADDNEAEPNQAHQPPTNPTTTTAK</sequence>
<dbReference type="PROSITE" id="PS51257">
    <property type="entry name" value="PROKAR_LIPOPROTEIN"/>
    <property type="match status" value="1"/>
</dbReference>
<gene>
    <name evidence="4" type="ORF">ACA1_261550</name>
</gene>
<keyword evidence="2" id="KW-0677">Repeat</keyword>
<feature type="compositionally biased region" description="Low complexity" evidence="3">
    <location>
        <begin position="79"/>
        <end position="90"/>
    </location>
</feature>
<proteinExistence type="inferred from homology"/>
<dbReference type="PANTHER" id="PTHR13891:SF1">
    <property type="entry name" value="CYTOCHROME C OXIDASE ASSEMBLY FACTOR 7"/>
    <property type="match status" value="1"/>
</dbReference>
<reference evidence="4 5" key="1">
    <citation type="journal article" date="2013" name="Genome Biol.">
        <title>Genome of Acanthamoeba castellanii highlights extensive lateral gene transfer and early evolution of tyrosine kinase signaling.</title>
        <authorList>
            <person name="Clarke M."/>
            <person name="Lohan A.J."/>
            <person name="Liu B."/>
            <person name="Lagkouvardos I."/>
            <person name="Roy S."/>
            <person name="Zafar N."/>
            <person name="Bertelli C."/>
            <person name="Schilde C."/>
            <person name="Kianianmomeni A."/>
            <person name="Burglin T.R."/>
            <person name="Frech C."/>
            <person name="Turcotte B."/>
            <person name="Kopec K.O."/>
            <person name="Synnott J.M."/>
            <person name="Choo C."/>
            <person name="Paponov I."/>
            <person name="Finkler A."/>
            <person name="Soon Heng Tan C."/>
            <person name="Hutchins A.P."/>
            <person name="Weinmeier T."/>
            <person name="Rattei T."/>
            <person name="Chu J.S."/>
            <person name="Gimenez G."/>
            <person name="Irimia M."/>
            <person name="Rigden D.J."/>
            <person name="Fitzpatrick D.A."/>
            <person name="Lorenzo-Morales J."/>
            <person name="Bateman A."/>
            <person name="Chiu C.H."/>
            <person name="Tang P."/>
            <person name="Hegemann P."/>
            <person name="Fromm H."/>
            <person name="Raoult D."/>
            <person name="Greub G."/>
            <person name="Miranda-Saavedra D."/>
            <person name="Chen N."/>
            <person name="Nash P."/>
            <person name="Ginger M.L."/>
            <person name="Horn M."/>
            <person name="Schaap P."/>
            <person name="Caler L."/>
            <person name="Loftus B."/>
        </authorList>
    </citation>
    <scope>NUCLEOTIDE SEQUENCE [LARGE SCALE GENOMIC DNA]</scope>
    <source>
        <strain evidence="4 5">Neff</strain>
    </source>
</reference>
<evidence type="ECO:0000313" key="5">
    <source>
        <dbReference type="Proteomes" id="UP000011083"/>
    </source>
</evidence>
<accession>L8GF81</accession>
<organism evidence="4 5">
    <name type="scientific">Acanthamoeba castellanii (strain ATCC 30010 / Neff)</name>
    <dbReference type="NCBI Taxonomy" id="1257118"/>
    <lineage>
        <taxon>Eukaryota</taxon>
        <taxon>Amoebozoa</taxon>
        <taxon>Discosea</taxon>
        <taxon>Longamoebia</taxon>
        <taxon>Centramoebida</taxon>
        <taxon>Acanthamoebidae</taxon>
        <taxon>Acanthamoeba</taxon>
    </lineage>
</organism>
<feature type="region of interest" description="Disordered" evidence="3">
    <location>
        <begin position="335"/>
        <end position="361"/>
    </location>
</feature>
<dbReference type="InterPro" id="IPR006597">
    <property type="entry name" value="Sel1-like"/>
</dbReference>
<feature type="compositionally biased region" description="Basic and acidic residues" evidence="3">
    <location>
        <begin position="104"/>
        <end position="115"/>
    </location>
</feature>
<name>L8GF81_ACACF</name>
<evidence type="ECO:0000256" key="1">
    <source>
        <dbReference type="ARBA" id="ARBA00008486"/>
    </source>
</evidence>
<dbReference type="Gene3D" id="1.25.40.10">
    <property type="entry name" value="Tetratricopeptide repeat domain"/>
    <property type="match status" value="1"/>
</dbReference>
<dbReference type="AlphaFoldDB" id="L8GF81"/>
<dbReference type="VEuPathDB" id="AmoebaDB:ACA1_261550"/>
<evidence type="ECO:0000256" key="3">
    <source>
        <dbReference type="SAM" id="MobiDB-lite"/>
    </source>
</evidence>
<feature type="compositionally biased region" description="Polar residues" evidence="3">
    <location>
        <begin position="347"/>
        <end position="361"/>
    </location>
</feature>
<dbReference type="Proteomes" id="UP000011083">
    <property type="component" value="Unassembled WGS sequence"/>
</dbReference>
<dbReference type="GeneID" id="14912174"/>
<dbReference type="STRING" id="1257118.L8GF81"/>
<dbReference type="RefSeq" id="XP_004333748.1">
    <property type="nucleotide sequence ID" value="XM_004333700.1"/>
</dbReference>
<keyword evidence="5" id="KW-1185">Reference proteome</keyword>
<dbReference type="PANTHER" id="PTHR13891">
    <property type="entry name" value="CYTOCHROME C OXIDASE ASSEMBLY FACTOR 7"/>
    <property type="match status" value="1"/>
</dbReference>
<dbReference type="Pfam" id="PF08238">
    <property type="entry name" value="Sel1"/>
    <property type="match status" value="3"/>
</dbReference>
<dbReference type="SUPFAM" id="SSF81901">
    <property type="entry name" value="HCP-like"/>
    <property type="match status" value="1"/>
</dbReference>
<comment type="similarity">
    <text evidence="1">Belongs to the hcp beta-lactamase family.</text>
</comment>
<dbReference type="InterPro" id="IPR011990">
    <property type="entry name" value="TPR-like_helical_dom_sf"/>
</dbReference>
<evidence type="ECO:0000313" key="4">
    <source>
        <dbReference type="EMBL" id="ELR11735.1"/>
    </source>
</evidence>
<feature type="region of interest" description="Disordered" evidence="3">
    <location>
        <begin position="79"/>
        <end position="124"/>
    </location>
</feature>
<evidence type="ECO:0000256" key="2">
    <source>
        <dbReference type="ARBA" id="ARBA00022737"/>
    </source>
</evidence>
<dbReference type="OrthoDB" id="2425131at2759"/>
<dbReference type="InterPro" id="IPR040239">
    <property type="entry name" value="HcpB-like"/>
</dbReference>
<dbReference type="KEGG" id="acan:ACA1_261550"/>
<protein>
    <submittedName>
        <fullName evidence="4">Sel1 repeat-containing protein</fullName>
    </submittedName>
</protein>